<sequence>MNNSSQSFVSPATFNANDLDFRDFLDLPQSSPARVPEIPIETEDLYSTKKSTGRKQIVDTKILNRFESLSKPKPPKKEYLRCKMIRGHKRVNRQIERGIKPKRTLNVFSAKAKSYWDQLLKSFNQYKSILSQESKTEAGPKTDGKTKRKGEENDLPKSFNGKFCRKYFEPIEVRESYFYYTEYVFSEFDPDVLCKKFKLRCCRAPQHSSECMNSWKLLKFYVQKIMFDNLGIEPWMSVESTNDMSKYSTIQSKIVEKGIDEIIDVCDPEDFKGESLCLFKEVDDGDIDPDLFFGL</sequence>
<evidence type="ECO:0000313" key="3">
    <source>
        <dbReference type="Proteomes" id="UP001162131"/>
    </source>
</evidence>
<organism evidence="2 3">
    <name type="scientific">Blepharisma stoltei</name>
    <dbReference type="NCBI Taxonomy" id="1481888"/>
    <lineage>
        <taxon>Eukaryota</taxon>
        <taxon>Sar</taxon>
        <taxon>Alveolata</taxon>
        <taxon>Ciliophora</taxon>
        <taxon>Postciliodesmatophora</taxon>
        <taxon>Heterotrichea</taxon>
        <taxon>Heterotrichida</taxon>
        <taxon>Blepharismidae</taxon>
        <taxon>Blepharisma</taxon>
    </lineage>
</organism>
<accession>A0AAU9I7W3</accession>
<gene>
    <name evidence="2" type="ORF">BSTOLATCC_MIC3663</name>
</gene>
<evidence type="ECO:0000313" key="2">
    <source>
        <dbReference type="EMBL" id="CAG9311373.1"/>
    </source>
</evidence>
<protein>
    <submittedName>
        <fullName evidence="2">Uncharacterized protein</fullName>
    </submittedName>
</protein>
<proteinExistence type="predicted"/>
<keyword evidence="3" id="KW-1185">Reference proteome</keyword>
<dbReference type="EMBL" id="CAJZBQ010000004">
    <property type="protein sequence ID" value="CAG9311373.1"/>
    <property type="molecule type" value="Genomic_DNA"/>
</dbReference>
<reference evidence="2" key="1">
    <citation type="submission" date="2021-09" db="EMBL/GenBank/DDBJ databases">
        <authorList>
            <consortium name="AG Swart"/>
            <person name="Singh M."/>
            <person name="Singh A."/>
            <person name="Seah K."/>
            <person name="Emmerich C."/>
        </authorList>
    </citation>
    <scope>NUCLEOTIDE SEQUENCE</scope>
    <source>
        <strain evidence="2">ATCC30299</strain>
    </source>
</reference>
<evidence type="ECO:0000256" key="1">
    <source>
        <dbReference type="SAM" id="MobiDB-lite"/>
    </source>
</evidence>
<comment type="caution">
    <text evidence="2">The sequence shown here is derived from an EMBL/GenBank/DDBJ whole genome shotgun (WGS) entry which is preliminary data.</text>
</comment>
<name>A0AAU9I7W3_9CILI</name>
<feature type="region of interest" description="Disordered" evidence="1">
    <location>
        <begin position="134"/>
        <end position="154"/>
    </location>
</feature>
<dbReference type="AlphaFoldDB" id="A0AAU9I7W3"/>
<dbReference type="Proteomes" id="UP001162131">
    <property type="component" value="Unassembled WGS sequence"/>
</dbReference>